<name>A0A2S5IZ45_9MICC</name>
<dbReference type="EMBL" id="PRKW01000002">
    <property type="protein sequence ID" value="PPB49876.1"/>
    <property type="molecule type" value="Genomic_DNA"/>
</dbReference>
<feature type="transmembrane region" description="Helical" evidence="2">
    <location>
        <begin position="36"/>
        <end position="57"/>
    </location>
</feature>
<dbReference type="Proteomes" id="UP000239297">
    <property type="component" value="Unassembled WGS sequence"/>
</dbReference>
<keyword evidence="4" id="KW-1185">Reference proteome</keyword>
<proteinExistence type="predicted"/>
<gene>
    <name evidence="3" type="ORF">C4K88_04075</name>
</gene>
<evidence type="ECO:0000256" key="1">
    <source>
        <dbReference type="SAM" id="MobiDB-lite"/>
    </source>
</evidence>
<evidence type="ECO:0000313" key="4">
    <source>
        <dbReference type="Proteomes" id="UP000239297"/>
    </source>
</evidence>
<comment type="caution">
    <text evidence="3">The sequence shown here is derived from an EMBL/GenBank/DDBJ whole genome shotgun (WGS) entry which is preliminary data.</text>
</comment>
<evidence type="ECO:0000313" key="3">
    <source>
        <dbReference type="EMBL" id="PPB49876.1"/>
    </source>
</evidence>
<sequence length="103" mass="10966">MVGGIVLVASAVLLVLGIDALNAITYREAGDSVVGAYLLIGIGAVTFLAGGALLAVGRRRHAADINRPRTYADQHEDHTLTAEDRPTNPHDNKGREYPIGYWG</sequence>
<dbReference type="AlphaFoldDB" id="A0A2S5IZ45"/>
<keyword evidence="2" id="KW-1133">Transmembrane helix</keyword>
<organism evidence="3 4">
    <name type="scientific">Arthrobacter pityocampae</name>
    <dbReference type="NCBI Taxonomy" id="547334"/>
    <lineage>
        <taxon>Bacteria</taxon>
        <taxon>Bacillati</taxon>
        <taxon>Actinomycetota</taxon>
        <taxon>Actinomycetes</taxon>
        <taxon>Micrococcales</taxon>
        <taxon>Micrococcaceae</taxon>
        <taxon>Arthrobacter</taxon>
    </lineage>
</organism>
<protein>
    <submittedName>
        <fullName evidence="3">Uncharacterized protein</fullName>
    </submittedName>
</protein>
<keyword evidence="2" id="KW-0812">Transmembrane</keyword>
<feature type="compositionally biased region" description="Basic and acidic residues" evidence="1">
    <location>
        <begin position="66"/>
        <end position="96"/>
    </location>
</feature>
<accession>A0A2S5IZ45</accession>
<keyword evidence="2" id="KW-0472">Membrane</keyword>
<evidence type="ECO:0000256" key="2">
    <source>
        <dbReference type="SAM" id="Phobius"/>
    </source>
</evidence>
<feature type="region of interest" description="Disordered" evidence="1">
    <location>
        <begin position="66"/>
        <end position="103"/>
    </location>
</feature>
<reference evidence="3 4" key="1">
    <citation type="journal article" date="2014" name="Int. J. Syst. Evol. Microbiol.">
        <title>Arthrobacter pityocampae sp. nov., isolated from Thaumetopoea pityocampa (Lep., Thaumetopoeidae).</title>
        <authorList>
            <person name="Ince I.A."/>
            <person name="Demirbag Z."/>
            <person name="Kati H."/>
        </authorList>
    </citation>
    <scope>NUCLEOTIDE SEQUENCE [LARGE SCALE GENOMIC DNA]</scope>
    <source>
        <strain evidence="3 4">Tp2</strain>
    </source>
</reference>